<sequence>SSNGDLGDGPQIRCQETEDTSSPPLSYVPNTQKEQVRGTSEERDSSPAPTRDAVAYSLYNCNSEEDYRNWIRWMVIPFAKAEGMSTNLGIE</sequence>
<organism evidence="2 3">
    <name type="scientific">Thalictrum thalictroides</name>
    <name type="common">Rue-anemone</name>
    <name type="synonym">Anemone thalictroides</name>
    <dbReference type="NCBI Taxonomy" id="46969"/>
    <lineage>
        <taxon>Eukaryota</taxon>
        <taxon>Viridiplantae</taxon>
        <taxon>Streptophyta</taxon>
        <taxon>Embryophyta</taxon>
        <taxon>Tracheophyta</taxon>
        <taxon>Spermatophyta</taxon>
        <taxon>Magnoliopsida</taxon>
        <taxon>Ranunculales</taxon>
        <taxon>Ranunculaceae</taxon>
        <taxon>Thalictroideae</taxon>
        <taxon>Thalictrum</taxon>
    </lineage>
</organism>
<name>A0A7J6UY91_THATH</name>
<feature type="region of interest" description="Disordered" evidence="1">
    <location>
        <begin position="1"/>
        <end position="52"/>
    </location>
</feature>
<feature type="compositionally biased region" description="Basic and acidic residues" evidence="1">
    <location>
        <begin position="34"/>
        <end position="45"/>
    </location>
</feature>
<accession>A0A7J6UY91</accession>
<evidence type="ECO:0000313" key="2">
    <source>
        <dbReference type="EMBL" id="KAF5177152.1"/>
    </source>
</evidence>
<feature type="non-terminal residue" evidence="2">
    <location>
        <position position="91"/>
    </location>
</feature>
<evidence type="ECO:0000256" key="1">
    <source>
        <dbReference type="SAM" id="MobiDB-lite"/>
    </source>
</evidence>
<comment type="caution">
    <text evidence="2">The sequence shown here is derived from an EMBL/GenBank/DDBJ whole genome shotgun (WGS) entry which is preliminary data.</text>
</comment>
<dbReference type="Proteomes" id="UP000554482">
    <property type="component" value="Unassembled WGS sequence"/>
</dbReference>
<keyword evidence="3" id="KW-1185">Reference proteome</keyword>
<dbReference type="AlphaFoldDB" id="A0A7J6UY91"/>
<feature type="compositionally biased region" description="Polar residues" evidence="1">
    <location>
        <begin position="20"/>
        <end position="33"/>
    </location>
</feature>
<reference evidence="2 3" key="1">
    <citation type="submission" date="2020-06" db="EMBL/GenBank/DDBJ databases">
        <title>Transcriptomic and genomic resources for Thalictrum thalictroides and T. hernandezii: Facilitating candidate gene discovery in an emerging model plant lineage.</title>
        <authorList>
            <person name="Arias T."/>
            <person name="Riano-Pachon D.M."/>
            <person name="Di Stilio V.S."/>
        </authorList>
    </citation>
    <scope>NUCLEOTIDE SEQUENCE [LARGE SCALE GENOMIC DNA]</scope>
    <source>
        <strain evidence="3">cv. WT478/WT964</strain>
        <tissue evidence="2">Leaves</tissue>
    </source>
</reference>
<gene>
    <name evidence="2" type="ORF">FRX31_033261</name>
</gene>
<dbReference type="OrthoDB" id="2010649at2759"/>
<dbReference type="EMBL" id="JABWDY010041759">
    <property type="protein sequence ID" value="KAF5177152.1"/>
    <property type="molecule type" value="Genomic_DNA"/>
</dbReference>
<protein>
    <submittedName>
        <fullName evidence="2">Uncharacterized protein</fullName>
    </submittedName>
</protein>
<proteinExistence type="predicted"/>
<evidence type="ECO:0000313" key="3">
    <source>
        <dbReference type="Proteomes" id="UP000554482"/>
    </source>
</evidence>
<feature type="non-terminal residue" evidence="2">
    <location>
        <position position="1"/>
    </location>
</feature>